<evidence type="ECO:0000256" key="8">
    <source>
        <dbReference type="SAM" id="MobiDB-lite"/>
    </source>
</evidence>
<evidence type="ECO:0000259" key="10">
    <source>
        <dbReference type="PROSITE" id="PS51194"/>
    </source>
</evidence>
<evidence type="ECO:0000256" key="1">
    <source>
        <dbReference type="ARBA" id="ARBA00022741"/>
    </source>
</evidence>
<comment type="similarity">
    <text evidence="5 7">Belongs to the DEAD box helicase family.</text>
</comment>
<dbReference type="InterPro" id="IPR011545">
    <property type="entry name" value="DEAD/DEAH_box_helicase_dom"/>
</dbReference>
<dbReference type="GO" id="GO:0005524">
    <property type="term" value="F:ATP binding"/>
    <property type="evidence" value="ECO:0007669"/>
    <property type="project" value="UniProtKB-KW"/>
</dbReference>
<accession>H1S692</accession>
<dbReference type="GO" id="GO:0016787">
    <property type="term" value="F:hydrolase activity"/>
    <property type="evidence" value="ECO:0007669"/>
    <property type="project" value="UniProtKB-KW"/>
</dbReference>
<dbReference type="RefSeq" id="WP_006158936.1">
    <property type="nucleotide sequence ID" value="NZ_AHJE01000042.1"/>
</dbReference>
<evidence type="ECO:0000259" key="9">
    <source>
        <dbReference type="PROSITE" id="PS51192"/>
    </source>
</evidence>
<feature type="compositionally biased region" description="Gly residues" evidence="8">
    <location>
        <begin position="635"/>
        <end position="652"/>
    </location>
</feature>
<feature type="compositionally biased region" description="Gly residues" evidence="8">
    <location>
        <begin position="477"/>
        <end position="488"/>
    </location>
</feature>
<feature type="short sequence motif" description="Q motif" evidence="6">
    <location>
        <begin position="60"/>
        <end position="88"/>
    </location>
</feature>
<dbReference type="EMBL" id="AHJE01000042">
    <property type="protein sequence ID" value="EHP41916.1"/>
    <property type="molecule type" value="Genomic_DNA"/>
</dbReference>
<feature type="region of interest" description="Disordered" evidence="8">
    <location>
        <begin position="125"/>
        <end position="151"/>
    </location>
</feature>
<proteinExistence type="inferred from homology"/>
<feature type="compositionally biased region" description="Gly residues" evidence="8">
    <location>
        <begin position="565"/>
        <end position="575"/>
    </location>
</feature>
<feature type="domain" description="DEAD-box RNA helicase Q" evidence="11">
    <location>
        <begin position="60"/>
        <end position="88"/>
    </location>
</feature>
<dbReference type="PROSITE" id="PS51194">
    <property type="entry name" value="HELICASE_CTER"/>
    <property type="match status" value="1"/>
</dbReference>
<dbReference type="Pfam" id="PF00271">
    <property type="entry name" value="Helicase_C"/>
    <property type="match status" value="1"/>
</dbReference>
<dbReference type="SMART" id="SM00487">
    <property type="entry name" value="DEXDc"/>
    <property type="match status" value="1"/>
</dbReference>
<dbReference type="PROSITE" id="PS51195">
    <property type="entry name" value="Q_MOTIF"/>
    <property type="match status" value="1"/>
</dbReference>
<evidence type="ECO:0000256" key="2">
    <source>
        <dbReference type="ARBA" id="ARBA00022801"/>
    </source>
</evidence>
<protein>
    <submittedName>
        <fullName evidence="12">ATP-dependent RNA helicase</fullName>
    </submittedName>
</protein>
<dbReference type="PATRIC" id="fig|1127483.3.peg.3415"/>
<feature type="region of interest" description="Disordered" evidence="8">
    <location>
        <begin position="452"/>
        <end position="659"/>
    </location>
</feature>
<dbReference type="PROSITE" id="PS00039">
    <property type="entry name" value="DEAD_ATP_HELICASE"/>
    <property type="match status" value="1"/>
</dbReference>
<evidence type="ECO:0000259" key="11">
    <source>
        <dbReference type="PROSITE" id="PS51195"/>
    </source>
</evidence>
<evidence type="ECO:0000256" key="5">
    <source>
        <dbReference type="ARBA" id="ARBA00038437"/>
    </source>
</evidence>
<dbReference type="InterPro" id="IPR014001">
    <property type="entry name" value="Helicase_ATP-bd"/>
</dbReference>
<comment type="caution">
    <text evidence="12">The sequence shown here is derived from an EMBL/GenBank/DDBJ whole genome shotgun (WGS) entry which is preliminary data.</text>
</comment>
<dbReference type="GO" id="GO:0003676">
    <property type="term" value="F:nucleic acid binding"/>
    <property type="evidence" value="ECO:0007669"/>
    <property type="project" value="InterPro"/>
</dbReference>
<gene>
    <name evidence="12" type="ORF">OR16_17012</name>
</gene>
<dbReference type="GO" id="GO:0005829">
    <property type="term" value="C:cytosol"/>
    <property type="evidence" value="ECO:0007669"/>
    <property type="project" value="TreeGrafter"/>
</dbReference>
<dbReference type="InterPro" id="IPR001650">
    <property type="entry name" value="Helicase_C-like"/>
</dbReference>
<dbReference type="Proteomes" id="UP000005808">
    <property type="component" value="Unassembled WGS sequence"/>
</dbReference>
<sequence length="659" mass="69826">MTQHDIRAEQDFASAADASIEAAAIATPAIQEPSPLDKLDAILSPEAAVAPAAVAIDAENGFAKLGLEEAILRALVELNYTTPTPVQAQAIPAFLAGRDLLVSSQTGSGKTGAFILPAIQRISEKASPNRPRSDDPVKRMKGKRPRPSPAQPALLVLTPTRELALQVTEATAKYGRHLRRIVCASILGGMPYPKQLAALSKMPDILVATPGRLLDHVEAGRIDLSQLDMLVFDEADRMLDMGFADDIDAIVAATPASRQTLMFSATLDGRIAQLASRQLRDPQRIEIAATRADQSNIEQRLHFTDDMSHKEKLLDHLLRDATLKQAIVFTATKRDADSLAERLSDTGFAAGALHGDMTQGARNRTLTSLRRGNLRILVATDVAARGIDVPDITHVVNFDLPKQAEDYVHRIGRTGRAGRSGVAINLVNHGDMFQWKRIERFTNNRVDASVIEGLEPRRSPKPRSGFAGKPGGDRGGYRGNSNGGGYRGGENRSFGDRKFGGGESRGFGSRDGAARPAGDRPFGDRDGNRGFGDRSSLGNPNGNSTGYRGQGGQGAAGGQRSFNNEGGGYRGGDNRGFGNRDGAAPRSFGDGNRGAGFGGGAAGNGGNGGYRGGEARSFGNRDGNRDGAPRSFGDGNRGGFGGGQRNGNGNTGGRSRFER</sequence>
<feature type="compositionally biased region" description="Gly residues" evidence="8">
    <location>
        <begin position="591"/>
        <end position="612"/>
    </location>
</feature>
<dbReference type="InterPro" id="IPR027417">
    <property type="entry name" value="P-loop_NTPase"/>
</dbReference>
<dbReference type="GO" id="GO:0003724">
    <property type="term" value="F:RNA helicase activity"/>
    <property type="evidence" value="ECO:0007669"/>
    <property type="project" value="InterPro"/>
</dbReference>
<feature type="domain" description="Helicase C-terminal" evidence="10">
    <location>
        <begin position="313"/>
        <end position="457"/>
    </location>
</feature>
<keyword evidence="3 7" id="KW-0347">Helicase</keyword>
<dbReference type="Pfam" id="PF00270">
    <property type="entry name" value="DEAD"/>
    <property type="match status" value="1"/>
</dbReference>
<dbReference type="CDD" id="cd00268">
    <property type="entry name" value="DEADc"/>
    <property type="match status" value="1"/>
</dbReference>
<reference evidence="12 13" key="1">
    <citation type="journal article" date="2012" name="J. Bacteriol.">
        <title>De Novo Genome Project of Cupriavidus basilensis OR16.</title>
        <authorList>
            <person name="Cserhati M."/>
            <person name="Kriszt B."/>
            <person name="Szoboszlay S."/>
            <person name="Toth A."/>
            <person name="Szabo I."/>
            <person name="Tancsics A."/>
            <person name="Nagy I."/>
            <person name="Horvath B."/>
            <person name="Nagy I."/>
            <person name="Kukolya J."/>
        </authorList>
    </citation>
    <scope>NUCLEOTIDE SEQUENCE [LARGE SCALE GENOMIC DNA]</scope>
    <source>
        <strain evidence="12 13">OR16</strain>
    </source>
</reference>
<feature type="compositionally biased region" description="Gly residues" evidence="8">
    <location>
        <begin position="548"/>
        <end position="557"/>
    </location>
</feature>
<evidence type="ECO:0000313" key="13">
    <source>
        <dbReference type="Proteomes" id="UP000005808"/>
    </source>
</evidence>
<dbReference type="InterPro" id="IPR014014">
    <property type="entry name" value="RNA_helicase_DEAD_Q_motif"/>
</dbReference>
<keyword evidence="4 7" id="KW-0067">ATP-binding</keyword>
<name>H1S692_9BURK</name>
<dbReference type="CDD" id="cd18787">
    <property type="entry name" value="SF2_C_DEAD"/>
    <property type="match status" value="1"/>
</dbReference>
<dbReference type="PROSITE" id="PS51192">
    <property type="entry name" value="HELICASE_ATP_BIND_1"/>
    <property type="match status" value="1"/>
</dbReference>
<dbReference type="InterPro" id="IPR044742">
    <property type="entry name" value="DEAD/DEAH_RhlB"/>
</dbReference>
<dbReference type="PANTHER" id="PTHR47959">
    <property type="entry name" value="ATP-DEPENDENT RNA HELICASE RHLE-RELATED"/>
    <property type="match status" value="1"/>
</dbReference>
<dbReference type="OrthoDB" id="5297934at2"/>
<evidence type="ECO:0000256" key="7">
    <source>
        <dbReference type="RuleBase" id="RU000492"/>
    </source>
</evidence>
<organism evidence="12 13">
    <name type="scientific">Cupriavidus basilensis OR16</name>
    <dbReference type="NCBI Taxonomy" id="1127483"/>
    <lineage>
        <taxon>Bacteria</taxon>
        <taxon>Pseudomonadati</taxon>
        <taxon>Pseudomonadota</taxon>
        <taxon>Betaproteobacteria</taxon>
        <taxon>Burkholderiales</taxon>
        <taxon>Burkholderiaceae</taxon>
        <taxon>Cupriavidus</taxon>
    </lineage>
</organism>
<keyword evidence="1 7" id="KW-0547">Nucleotide-binding</keyword>
<feature type="compositionally biased region" description="Basic and acidic residues" evidence="8">
    <location>
        <begin position="517"/>
        <end position="532"/>
    </location>
</feature>
<dbReference type="SUPFAM" id="SSF52540">
    <property type="entry name" value="P-loop containing nucleoside triphosphate hydrolases"/>
    <property type="match status" value="1"/>
</dbReference>
<evidence type="ECO:0000256" key="3">
    <source>
        <dbReference type="ARBA" id="ARBA00022806"/>
    </source>
</evidence>
<dbReference type="InterPro" id="IPR050079">
    <property type="entry name" value="DEAD_box_RNA_helicase"/>
</dbReference>
<feature type="compositionally biased region" description="Basic and acidic residues" evidence="8">
    <location>
        <begin position="489"/>
        <end position="500"/>
    </location>
</feature>
<dbReference type="SMART" id="SM00490">
    <property type="entry name" value="HELICc"/>
    <property type="match status" value="1"/>
</dbReference>
<evidence type="ECO:0000256" key="4">
    <source>
        <dbReference type="ARBA" id="ARBA00022840"/>
    </source>
</evidence>
<evidence type="ECO:0000313" key="12">
    <source>
        <dbReference type="EMBL" id="EHP41916.1"/>
    </source>
</evidence>
<feature type="domain" description="Helicase ATP-binding" evidence="9">
    <location>
        <begin position="91"/>
        <end position="285"/>
    </location>
</feature>
<keyword evidence="2 7" id="KW-0378">Hydrolase</keyword>
<dbReference type="AlphaFoldDB" id="H1S692"/>
<dbReference type="Gene3D" id="3.40.50.300">
    <property type="entry name" value="P-loop containing nucleotide triphosphate hydrolases"/>
    <property type="match status" value="2"/>
</dbReference>
<dbReference type="InterPro" id="IPR000629">
    <property type="entry name" value="RNA-helicase_DEAD-box_CS"/>
</dbReference>
<evidence type="ECO:0000256" key="6">
    <source>
        <dbReference type="PROSITE-ProRule" id="PRU00552"/>
    </source>
</evidence>
<feature type="compositionally biased region" description="Polar residues" evidence="8">
    <location>
        <begin position="536"/>
        <end position="547"/>
    </location>
</feature>
<dbReference type="PANTHER" id="PTHR47959:SF17">
    <property type="entry name" value="ATP-DEPENDENT RNA HELICASE DEAD BOX FAMILY"/>
    <property type="match status" value="1"/>
</dbReference>